<evidence type="ECO:0000256" key="7">
    <source>
        <dbReference type="ARBA" id="ARBA00022927"/>
    </source>
</evidence>
<feature type="compositionally biased region" description="Polar residues" evidence="11">
    <location>
        <begin position="161"/>
        <end position="175"/>
    </location>
</feature>
<dbReference type="EMBL" id="CAQQ02187360">
    <property type="status" value="NOT_ANNOTATED_CDS"/>
    <property type="molecule type" value="Genomic_DNA"/>
</dbReference>
<feature type="region of interest" description="Disordered" evidence="11">
    <location>
        <begin position="81"/>
        <end position="175"/>
    </location>
</feature>
<evidence type="ECO:0000313" key="13">
    <source>
        <dbReference type="Proteomes" id="UP000015102"/>
    </source>
</evidence>
<accession>T1GPY4</accession>
<dbReference type="STRING" id="36166.T1GPY4"/>
<dbReference type="GO" id="GO:0031965">
    <property type="term" value="C:nuclear membrane"/>
    <property type="evidence" value="ECO:0007669"/>
    <property type="project" value="UniProtKB-SubCell"/>
</dbReference>
<dbReference type="GO" id="GO:0000973">
    <property type="term" value="P:post-transcriptional tethering of RNA polymerase II gene DNA at nuclear periphery"/>
    <property type="evidence" value="ECO:0007669"/>
    <property type="project" value="TreeGrafter"/>
</dbReference>
<evidence type="ECO:0000256" key="8">
    <source>
        <dbReference type="ARBA" id="ARBA00023010"/>
    </source>
</evidence>
<dbReference type="EnsemblMetazoa" id="MESCA005680-RA">
    <property type="protein sequence ID" value="MESCA005680-PA"/>
    <property type="gene ID" value="MESCA005680"/>
</dbReference>
<organism evidence="12 13">
    <name type="scientific">Megaselia scalaris</name>
    <name type="common">Humpbacked fly</name>
    <name type="synonym">Phora scalaris</name>
    <dbReference type="NCBI Taxonomy" id="36166"/>
    <lineage>
        <taxon>Eukaryota</taxon>
        <taxon>Metazoa</taxon>
        <taxon>Ecdysozoa</taxon>
        <taxon>Arthropoda</taxon>
        <taxon>Hexapoda</taxon>
        <taxon>Insecta</taxon>
        <taxon>Pterygota</taxon>
        <taxon>Neoptera</taxon>
        <taxon>Endopterygota</taxon>
        <taxon>Diptera</taxon>
        <taxon>Brachycera</taxon>
        <taxon>Muscomorpha</taxon>
        <taxon>Platypezoidea</taxon>
        <taxon>Phoridae</taxon>
        <taxon>Megaseliini</taxon>
        <taxon>Megaselia</taxon>
    </lineage>
</organism>
<dbReference type="EMBL" id="CAQQ02187361">
    <property type="status" value="NOT_ANNOTATED_CDS"/>
    <property type="molecule type" value="Genomic_DNA"/>
</dbReference>
<evidence type="ECO:0000256" key="4">
    <source>
        <dbReference type="ARBA" id="ARBA00013472"/>
    </source>
</evidence>
<dbReference type="AlphaFoldDB" id="T1GPY4"/>
<dbReference type="GO" id="GO:0006405">
    <property type="term" value="P:RNA export from nucleus"/>
    <property type="evidence" value="ECO:0007669"/>
    <property type="project" value="TreeGrafter"/>
</dbReference>
<dbReference type="Proteomes" id="UP000015102">
    <property type="component" value="Unassembled WGS sequence"/>
</dbReference>
<keyword evidence="10" id="KW-0539">Nucleus</keyword>
<proteinExistence type="inferred from homology"/>
<name>T1GPY4_MEGSC</name>
<dbReference type="PANTHER" id="PTHR23198:SF6">
    <property type="entry name" value="NUCLEAR PORE COMPLEX PROTEIN NUP98-NUP96"/>
    <property type="match status" value="1"/>
</dbReference>
<sequence>MFQKSTFNQPNSTFGSSFQTQQNTSTFGSSTFGNPNPQTSFPQSTGAFGVATQSNNIFGNSTTTAPAFGAFQQQAQPTASVFGQQPTQGFGSTQPFKSSFNFSASSQPQQTATQQNLFSSNAGNANRGFGTFGQTSTNTFGSTGFTAGNDQNPGSSIAKYQPTNSTDTLVKNGQQNNISTRQHCITAMKEYENKSLEEIRFEDYSANRKGTVMGGTTSIFSSPQQQQQPNTQMNLFGSTQPQQTTNIFGTAQQENKNPFGQSTFGQTSTFGLNTSTADFGAKPFGAATNTFSMPSTDNNNSIFGAKPAFGSIPTSNSSVFGAQTSTAPTLFGNTTNAFAAPTQPLSAAPTSSFGTITNSSGFGSFASNINTNQTTNLFGAKPNAATLTNFNTTPSNTAKPAMGLGTTLGKPANSLFSNLSQPSLTTVKPNLAPQALAPQSSSSKTLIHQQLLSKVSSPFGENPLFKNIKLDQIEDKNSQKLLPSKNPTDSLFKVNTKSESKQTFIRNVLSKKSLFEGLEEYDNTLDQCFTINKNNNRRLLLTPKAPVTPNVDDSVNKSSKSIVVVEDQENESININKRTPIESKQDSWLCPDKFKKPENF</sequence>
<comment type="similarity">
    <text evidence="3">Belongs to the nucleoporin GLFG family.</text>
</comment>
<dbReference type="GO" id="GO:0044614">
    <property type="term" value="C:nuclear pore cytoplasmic filaments"/>
    <property type="evidence" value="ECO:0007669"/>
    <property type="project" value="TreeGrafter"/>
</dbReference>
<feature type="compositionally biased region" description="Low complexity" evidence="11">
    <location>
        <begin position="128"/>
        <end position="149"/>
    </location>
</feature>
<keyword evidence="7" id="KW-0653">Protein transport</keyword>
<evidence type="ECO:0000256" key="5">
    <source>
        <dbReference type="ARBA" id="ARBA00022448"/>
    </source>
</evidence>
<keyword evidence="5" id="KW-0813">Transport</keyword>
<feature type="region of interest" description="Disordered" evidence="11">
    <location>
        <begin position="1"/>
        <end position="38"/>
    </location>
</feature>
<comment type="subcellular location">
    <subcellularLocation>
        <location evidence="2">Nucleus membrane</location>
        <topology evidence="2">Peripheral membrane protein</topology>
        <orientation evidence="2">Nucleoplasmic side</orientation>
    </subcellularLocation>
    <subcellularLocation>
        <location evidence="1">Nucleus</location>
        <location evidence="1">Nuclear pore complex</location>
    </subcellularLocation>
</comment>
<dbReference type="HOGENOM" id="CLU_007984_0_0_1"/>
<feature type="compositionally biased region" description="Low complexity" evidence="11">
    <location>
        <begin position="103"/>
        <end position="115"/>
    </location>
</feature>
<dbReference type="GO" id="GO:0003723">
    <property type="term" value="F:RNA binding"/>
    <property type="evidence" value="ECO:0007669"/>
    <property type="project" value="TreeGrafter"/>
</dbReference>
<evidence type="ECO:0000256" key="2">
    <source>
        <dbReference type="ARBA" id="ARBA00004620"/>
    </source>
</evidence>
<keyword evidence="6" id="KW-0509">mRNA transport</keyword>
<evidence type="ECO:0000256" key="3">
    <source>
        <dbReference type="ARBA" id="ARBA00008926"/>
    </source>
</evidence>
<keyword evidence="9" id="KW-0906">Nuclear pore complex</keyword>
<dbReference type="OMA" id="CFTINKN"/>
<evidence type="ECO:0000256" key="11">
    <source>
        <dbReference type="SAM" id="MobiDB-lite"/>
    </source>
</evidence>
<evidence type="ECO:0000313" key="12">
    <source>
        <dbReference type="EnsemblMetazoa" id="MESCA005680-PA"/>
    </source>
</evidence>
<protein>
    <recommendedName>
        <fullName evidence="4">Nuclear pore complex protein Nup98-Nup96</fullName>
    </recommendedName>
</protein>
<evidence type="ECO:0000256" key="1">
    <source>
        <dbReference type="ARBA" id="ARBA00004567"/>
    </source>
</evidence>
<evidence type="ECO:0000256" key="9">
    <source>
        <dbReference type="ARBA" id="ARBA00023132"/>
    </source>
</evidence>
<dbReference type="GO" id="GO:0008139">
    <property type="term" value="F:nuclear localization sequence binding"/>
    <property type="evidence" value="ECO:0007669"/>
    <property type="project" value="TreeGrafter"/>
</dbReference>
<reference evidence="13" key="1">
    <citation type="submission" date="2013-02" db="EMBL/GenBank/DDBJ databases">
        <authorList>
            <person name="Hughes D."/>
        </authorList>
    </citation>
    <scope>NUCLEOTIDE SEQUENCE</scope>
    <source>
        <strain>Durham</strain>
        <strain evidence="13">NC isolate 2 -- Noor lab</strain>
    </source>
</reference>
<dbReference type="GO" id="GO:0051028">
    <property type="term" value="P:mRNA transport"/>
    <property type="evidence" value="ECO:0007669"/>
    <property type="project" value="UniProtKB-KW"/>
</dbReference>
<keyword evidence="8" id="KW-0811">Translocation</keyword>
<dbReference type="FunFam" id="1.10.10.2360:FF:000001">
    <property type="entry name" value="Nuclear pore complex protein Nup98-Nup96"/>
    <property type="match status" value="1"/>
</dbReference>
<evidence type="ECO:0000256" key="10">
    <source>
        <dbReference type="ARBA" id="ARBA00023242"/>
    </source>
</evidence>
<dbReference type="Gene3D" id="1.10.10.2360">
    <property type="match status" value="1"/>
</dbReference>
<dbReference type="PANTHER" id="PTHR23198">
    <property type="entry name" value="NUCLEOPORIN"/>
    <property type="match status" value="1"/>
</dbReference>
<dbReference type="InterPro" id="IPR037665">
    <property type="entry name" value="Nucleoporin_S59-like"/>
</dbReference>
<dbReference type="Pfam" id="PF21240">
    <property type="entry name" value="Nup98_GLEBS"/>
    <property type="match status" value="1"/>
</dbReference>
<reference evidence="12" key="2">
    <citation type="submission" date="2015-06" db="UniProtKB">
        <authorList>
            <consortium name="EnsemblMetazoa"/>
        </authorList>
    </citation>
    <scope>IDENTIFICATION</scope>
</reference>
<feature type="compositionally biased region" description="Polar residues" evidence="11">
    <location>
        <begin position="81"/>
        <end position="102"/>
    </location>
</feature>
<dbReference type="GO" id="GO:0017056">
    <property type="term" value="F:structural constituent of nuclear pore"/>
    <property type="evidence" value="ECO:0007669"/>
    <property type="project" value="TreeGrafter"/>
</dbReference>
<dbReference type="GO" id="GO:0034398">
    <property type="term" value="P:telomere tethering at nuclear periphery"/>
    <property type="evidence" value="ECO:0007669"/>
    <property type="project" value="TreeGrafter"/>
</dbReference>
<keyword evidence="13" id="KW-1185">Reference proteome</keyword>
<dbReference type="GO" id="GO:0006606">
    <property type="term" value="P:protein import into nucleus"/>
    <property type="evidence" value="ECO:0007669"/>
    <property type="project" value="TreeGrafter"/>
</dbReference>
<evidence type="ECO:0000256" key="6">
    <source>
        <dbReference type="ARBA" id="ARBA00022816"/>
    </source>
</evidence>